<feature type="domain" description="Glycolipid transfer protein" evidence="1">
    <location>
        <begin position="5"/>
        <end position="145"/>
    </location>
</feature>
<gene>
    <name evidence="2" type="ORF">M569_14614</name>
</gene>
<evidence type="ECO:0000313" key="3">
    <source>
        <dbReference type="Proteomes" id="UP000015453"/>
    </source>
</evidence>
<evidence type="ECO:0000313" key="2">
    <source>
        <dbReference type="EMBL" id="EPS60192.1"/>
    </source>
</evidence>
<dbReference type="OrthoDB" id="205255at2759"/>
<dbReference type="GO" id="GO:0016020">
    <property type="term" value="C:membrane"/>
    <property type="evidence" value="ECO:0007669"/>
    <property type="project" value="TreeGrafter"/>
</dbReference>
<dbReference type="InterPro" id="IPR014830">
    <property type="entry name" value="Glycolipid_transfer_prot_dom"/>
</dbReference>
<dbReference type="PANTHER" id="PTHR10219:SF34">
    <property type="entry name" value="GLYCOLIPID TRANSFER PROTEIN 3"/>
    <property type="match status" value="1"/>
</dbReference>
<feature type="non-terminal residue" evidence="2">
    <location>
        <position position="149"/>
    </location>
</feature>
<reference evidence="2 3" key="1">
    <citation type="journal article" date="2013" name="BMC Genomics">
        <title>The miniature genome of a carnivorous plant Genlisea aurea contains a low number of genes and short non-coding sequences.</title>
        <authorList>
            <person name="Leushkin E.V."/>
            <person name="Sutormin R.A."/>
            <person name="Nabieva E.R."/>
            <person name="Penin A.A."/>
            <person name="Kondrashov A.S."/>
            <person name="Logacheva M.D."/>
        </authorList>
    </citation>
    <scope>NUCLEOTIDE SEQUENCE [LARGE SCALE GENOMIC DNA]</scope>
</reference>
<comment type="caution">
    <text evidence="2">The sequence shown here is derived from an EMBL/GenBank/DDBJ whole genome shotgun (WGS) entry which is preliminary data.</text>
</comment>
<accession>S8DKY5</accession>
<protein>
    <recommendedName>
        <fullName evidence="1">Glycolipid transfer protein domain-containing protein</fullName>
    </recommendedName>
</protein>
<dbReference type="EMBL" id="AUSU01007751">
    <property type="protein sequence ID" value="EPS60192.1"/>
    <property type="molecule type" value="Genomic_DNA"/>
</dbReference>
<dbReference type="Proteomes" id="UP000015453">
    <property type="component" value="Unassembled WGS sequence"/>
</dbReference>
<name>S8DKY5_9LAMI</name>
<dbReference type="InterPro" id="IPR036497">
    <property type="entry name" value="GLTP_sf"/>
</dbReference>
<proteinExistence type="predicted"/>
<dbReference type="GO" id="GO:0005829">
    <property type="term" value="C:cytosol"/>
    <property type="evidence" value="ECO:0007669"/>
    <property type="project" value="TreeGrafter"/>
</dbReference>
<evidence type="ECO:0000259" key="1">
    <source>
        <dbReference type="Pfam" id="PF08718"/>
    </source>
</evidence>
<feature type="non-terminal residue" evidence="2">
    <location>
        <position position="1"/>
    </location>
</feature>
<organism evidence="2 3">
    <name type="scientific">Genlisea aurea</name>
    <dbReference type="NCBI Taxonomy" id="192259"/>
    <lineage>
        <taxon>Eukaryota</taxon>
        <taxon>Viridiplantae</taxon>
        <taxon>Streptophyta</taxon>
        <taxon>Embryophyta</taxon>
        <taxon>Tracheophyta</taxon>
        <taxon>Spermatophyta</taxon>
        <taxon>Magnoliopsida</taxon>
        <taxon>eudicotyledons</taxon>
        <taxon>Gunneridae</taxon>
        <taxon>Pentapetalae</taxon>
        <taxon>asterids</taxon>
        <taxon>lamiids</taxon>
        <taxon>Lamiales</taxon>
        <taxon>Lentibulariaceae</taxon>
        <taxon>Genlisea</taxon>
    </lineage>
</organism>
<dbReference type="Gene3D" id="1.10.3520.10">
    <property type="entry name" value="Glycolipid transfer protein"/>
    <property type="match status" value="1"/>
</dbReference>
<dbReference type="PANTHER" id="PTHR10219">
    <property type="entry name" value="GLYCOLIPID TRANSFER PROTEIN-RELATED"/>
    <property type="match status" value="1"/>
</dbReference>
<dbReference type="AlphaFoldDB" id="S8DKY5"/>
<sequence length="149" mass="17065">LPCLPVKPFLSFCRLLVHVLDEIGSTMAVLRQDVHQNIQRIEKFHESNPSTYWNMVEILRKEVKEGKAKRGHTCSKSFVWLIRSLDFSLSLLRSLAEKFDTDMGQAVQESYSLTLKPFHGWISSAAYRIALKLLPDSRDFVNVLKGGDE</sequence>
<dbReference type="Pfam" id="PF08718">
    <property type="entry name" value="GLTP"/>
    <property type="match status" value="1"/>
</dbReference>
<dbReference type="GO" id="GO:1902387">
    <property type="term" value="F:ceramide 1-phosphate binding"/>
    <property type="evidence" value="ECO:0007669"/>
    <property type="project" value="TreeGrafter"/>
</dbReference>
<dbReference type="SUPFAM" id="SSF110004">
    <property type="entry name" value="Glycolipid transfer protein, GLTP"/>
    <property type="match status" value="1"/>
</dbReference>
<dbReference type="GO" id="GO:1902388">
    <property type="term" value="F:ceramide 1-phosphate transfer activity"/>
    <property type="evidence" value="ECO:0007669"/>
    <property type="project" value="TreeGrafter"/>
</dbReference>
<keyword evidence="3" id="KW-1185">Reference proteome</keyword>